<gene>
    <name evidence="2" type="ORF">GCM10009838_78570</name>
</gene>
<feature type="compositionally biased region" description="Polar residues" evidence="1">
    <location>
        <begin position="53"/>
        <end position="62"/>
    </location>
</feature>
<reference evidence="2 3" key="1">
    <citation type="journal article" date="2019" name="Int. J. Syst. Evol. Microbiol.">
        <title>The Global Catalogue of Microorganisms (GCM) 10K type strain sequencing project: providing services to taxonomists for standard genome sequencing and annotation.</title>
        <authorList>
            <consortium name="The Broad Institute Genomics Platform"/>
            <consortium name="The Broad Institute Genome Sequencing Center for Infectious Disease"/>
            <person name="Wu L."/>
            <person name="Ma J."/>
        </authorList>
    </citation>
    <scope>NUCLEOTIDE SEQUENCE [LARGE SCALE GENOMIC DNA]</scope>
    <source>
        <strain evidence="2 3">JCM 16013</strain>
    </source>
</reference>
<sequence length="68" mass="7297">MYAVLNAVVSKRADPAEVWEQRYAAAGAVLTRRPQRQPPDRGHSPRTPGTLGSDVSSMTPVQQVAVPA</sequence>
<evidence type="ECO:0000313" key="2">
    <source>
        <dbReference type="EMBL" id="GAA2001147.1"/>
    </source>
</evidence>
<comment type="caution">
    <text evidence="2">The sequence shown here is derived from an EMBL/GenBank/DDBJ whole genome shotgun (WGS) entry which is preliminary data.</text>
</comment>
<protein>
    <submittedName>
        <fullName evidence="2">Uncharacterized protein</fullName>
    </submittedName>
</protein>
<accession>A0ABN2T8F8</accession>
<feature type="region of interest" description="Disordered" evidence="1">
    <location>
        <begin position="29"/>
        <end position="68"/>
    </location>
</feature>
<keyword evidence="3" id="KW-1185">Reference proteome</keyword>
<proteinExistence type="predicted"/>
<name>A0ABN2T8F8_9ACTN</name>
<organism evidence="2 3">
    <name type="scientific">Catenulispora subtropica</name>
    <dbReference type="NCBI Taxonomy" id="450798"/>
    <lineage>
        <taxon>Bacteria</taxon>
        <taxon>Bacillati</taxon>
        <taxon>Actinomycetota</taxon>
        <taxon>Actinomycetes</taxon>
        <taxon>Catenulisporales</taxon>
        <taxon>Catenulisporaceae</taxon>
        <taxon>Catenulispora</taxon>
    </lineage>
</organism>
<dbReference type="Proteomes" id="UP001499854">
    <property type="component" value="Unassembled WGS sequence"/>
</dbReference>
<evidence type="ECO:0000256" key="1">
    <source>
        <dbReference type="SAM" id="MobiDB-lite"/>
    </source>
</evidence>
<evidence type="ECO:0000313" key="3">
    <source>
        <dbReference type="Proteomes" id="UP001499854"/>
    </source>
</evidence>
<dbReference type="EMBL" id="BAAAQM010000070">
    <property type="protein sequence ID" value="GAA2001147.1"/>
    <property type="molecule type" value="Genomic_DNA"/>
</dbReference>